<feature type="region of interest" description="Disordered" evidence="1">
    <location>
        <begin position="127"/>
        <end position="167"/>
    </location>
</feature>
<dbReference type="InterPro" id="IPR013783">
    <property type="entry name" value="Ig-like_fold"/>
</dbReference>
<keyword evidence="4" id="KW-1185">Reference proteome</keyword>
<name>A0A8J9YZL9_BRALA</name>
<dbReference type="InterPro" id="IPR001875">
    <property type="entry name" value="DED_dom"/>
</dbReference>
<dbReference type="InterPro" id="IPR011029">
    <property type="entry name" value="DEATH-like_dom_sf"/>
</dbReference>
<evidence type="ECO:0000256" key="1">
    <source>
        <dbReference type="SAM" id="MobiDB-lite"/>
    </source>
</evidence>
<evidence type="ECO:0000313" key="4">
    <source>
        <dbReference type="Proteomes" id="UP000838412"/>
    </source>
</evidence>
<sequence length="222" mass="24286">MGPMQIFNKLKKMRKLRAGKLKLLVELLEKIGRSDLAEEVKQAAEEERKVLAQPGAITVIEVTENSIRIAWTAAYGDVDSYTVSISPDTDVINPTGSVNTGDTLEYTFNDLRAGTGTPSVLQLSVEGRPASQGQRHKGQGQMKSVAKSIVRRKSQTPTTVSPVSSEGAADRALHVPSHCCHHDLDLYPYPGHDLCPCPFPMVHLSFHLDVTIAYLDCQYASL</sequence>
<feature type="domain" description="DED" evidence="2">
    <location>
        <begin position="1"/>
        <end position="42"/>
    </location>
</feature>
<dbReference type="Gene3D" id="1.10.533.10">
    <property type="entry name" value="Death Domain, Fas"/>
    <property type="match status" value="1"/>
</dbReference>
<dbReference type="SUPFAM" id="SSF47986">
    <property type="entry name" value="DEATH domain"/>
    <property type="match status" value="1"/>
</dbReference>
<evidence type="ECO:0000313" key="3">
    <source>
        <dbReference type="EMBL" id="CAH1244476.1"/>
    </source>
</evidence>
<dbReference type="SUPFAM" id="SSF49265">
    <property type="entry name" value="Fibronectin type III"/>
    <property type="match status" value="1"/>
</dbReference>
<dbReference type="InterPro" id="IPR003961">
    <property type="entry name" value="FN3_dom"/>
</dbReference>
<proteinExistence type="predicted"/>
<dbReference type="GO" id="GO:0042981">
    <property type="term" value="P:regulation of apoptotic process"/>
    <property type="evidence" value="ECO:0007669"/>
    <property type="project" value="InterPro"/>
</dbReference>
<dbReference type="Gene3D" id="2.60.40.10">
    <property type="entry name" value="Immunoglobulins"/>
    <property type="match status" value="1"/>
</dbReference>
<dbReference type="CDD" id="cd00063">
    <property type="entry name" value="FN3"/>
    <property type="match status" value="1"/>
</dbReference>
<gene>
    <name evidence="3" type="primary">Hypp7321</name>
    <name evidence="3" type="ORF">BLAG_LOCUS7109</name>
</gene>
<protein>
    <submittedName>
        <fullName evidence="3">Hypp7321 protein</fullName>
    </submittedName>
</protein>
<organism evidence="3 4">
    <name type="scientific">Branchiostoma lanceolatum</name>
    <name type="common">Common lancelet</name>
    <name type="synonym">Amphioxus lanceolatum</name>
    <dbReference type="NCBI Taxonomy" id="7740"/>
    <lineage>
        <taxon>Eukaryota</taxon>
        <taxon>Metazoa</taxon>
        <taxon>Chordata</taxon>
        <taxon>Cephalochordata</taxon>
        <taxon>Leptocardii</taxon>
        <taxon>Amphioxiformes</taxon>
        <taxon>Branchiostomatidae</taxon>
        <taxon>Branchiostoma</taxon>
    </lineage>
</organism>
<dbReference type="AlphaFoldDB" id="A0A8J9YZL9"/>
<dbReference type="PROSITE" id="PS50168">
    <property type="entry name" value="DED"/>
    <property type="match status" value="1"/>
</dbReference>
<dbReference type="EMBL" id="OV696699">
    <property type="protein sequence ID" value="CAH1244476.1"/>
    <property type="molecule type" value="Genomic_DNA"/>
</dbReference>
<dbReference type="InterPro" id="IPR036116">
    <property type="entry name" value="FN3_sf"/>
</dbReference>
<feature type="compositionally biased region" description="Low complexity" evidence="1">
    <location>
        <begin position="156"/>
        <end position="165"/>
    </location>
</feature>
<evidence type="ECO:0000259" key="2">
    <source>
        <dbReference type="PROSITE" id="PS50168"/>
    </source>
</evidence>
<reference evidence="3" key="1">
    <citation type="submission" date="2022-01" db="EMBL/GenBank/DDBJ databases">
        <authorList>
            <person name="Braso-Vives M."/>
        </authorList>
    </citation>
    <scope>NUCLEOTIDE SEQUENCE</scope>
</reference>
<accession>A0A8J9YZL9</accession>
<dbReference type="Pfam" id="PF00041">
    <property type="entry name" value="fn3"/>
    <property type="match status" value="1"/>
</dbReference>
<dbReference type="Proteomes" id="UP000838412">
    <property type="component" value="Chromosome 14"/>
</dbReference>